<accession>A0A940DVK5</accession>
<feature type="signal peptide" evidence="1">
    <location>
        <begin position="1"/>
        <end position="23"/>
    </location>
</feature>
<dbReference type="PROSITE" id="PS51257">
    <property type="entry name" value="PROKAR_LIPOPROTEIN"/>
    <property type="match status" value="1"/>
</dbReference>
<keyword evidence="1" id="KW-0732">Signal</keyword>
<proteinExistence type="predicted"/>
<evidence type="ECO:0000313" key="2">
    <source>
        <dbReference type="EMBL" id="MBO8484041.1"/>
    </source>
</evidence>
<reference evidence="2" key="1">
    <citation type="submission" date="2020-10" db="EMBL/GenBank/DDBJ databases">
        <authorList>
            <person name="Gilroy R."/>
        </authorList>
    </citation>
    <scope>NUCLEOTIDE SEQUENCE</scope>
    <source>
        <strain evidence="2">G3-8215</strain>
    </source>
</reference>
<sequence length="177" mass="19204">MKKIVLTMALCLAMAAACNISSAKNRLDNGRPLYRTAGYKGSVSFTDQLGVWVGFDTSHGYMFSPHHYLGAGVGMFAAPMDEIPSFFHFFAEYKAYFLEKNSTPTAGIRAGYCSSLQNLAGNTFSSAFELAPNIGWDWAFNSRLGMNLTLGAAVFMFGENGTSNVKAMPKITVGITF</sequence>
<protein>
    <recommendedName>
        <fullName evidence="4">Outer membrane protein beta-barrel domain-containing protein</fullName>
    </recommendedName>
</protein>
<name>A0A940DVK5_9BACT</name>
<evidence type="ECO:0000313" key="3">
    <source>
        <dbReference type="Proteomes" id="UP000725002"/>
    </source>
</evidence>
<evidence type="ECO:0008006" key="4">
    <source>
        <dbReference type="Google" id="ProtNLM"/>
    </source>
</evidence>
<dbReference type="AlphaFoldDB" id="A0A940DVK5"/>
<organism evidence="2 3">
    <name type="scientific">Candidatus Cryptobacteroides avicola</name>
    <dbReference type="NCBI Taxonomy" id="2840757"/>
    <lineage>
        <taxon>Bacteria</taxon>
        <taxon>Pseudomonadati</taxon>
        <taxon>Bacteroidota</taxon>
        <taxon>Bacteroidia</taxon>
        <taxon>Bacteroidales</taxon>
        <taxon>Candidatus Cryptobacteroides</taxon>
    </lineage>
</organism>
<evidence type="ECO:0000256" key="1">
    <source>
        <dbReference type="SAM" id="SignalP"/>
    </source>
</evidence>
<reference evidence="2" key="2">
    <citation type="journal article" date="2021" name="PeerJ">
        <title>Extensive microbial diversity within the chicken gut microbiome revealed by metagenomics and culture.</title>
        <authorList>
            <person name="Gilroy R."/>
            <person name="Ravi A."/>
            <person name="Getino M."/>
            <person name="Pursley I."/>
            <person name="Horton D.L."/>
            <person name="Alikhan N.F."/>
            <person name="Baker D."/>
            <person name="Gharbi K."/>
            <person name="Hall N."/>
            <person name="Watson M."/>
            <person name="Adriaenssens E.M."/>
            <person name="Foster-Nyarko E."/>
            <person name="Jarju S."/>
            <person name="Secka A."/>
            <person name="Antonio M."/>
            <person name="Oren A."/>
            <person name="Chaudhuri R.R."/>
            <person name="La Ragione R."/>
            <person name="Hildebrand F."/>
            <person name="Pallen M.J."/>
        </authorList>
    </citation>
    <scope>NUCLEOTIDE SEQUENCE</scope>
    <source>
        <strain evidence="2">G3-8215</strain>
    </source>
</reference>
<feature type="chain" id="PRO_5038037102" description="Outer membrane protein beta-barrel domain-containing protein" evidence="1">
    <location>
        <begin position="24"/>
        <end position="177"/>
    </location>
</feature>
<gene>
    <name evidence="2" type="ORF">IAB75_08025</name>
</gene>
<dbReference type="EMBL" id="JADILV010000056">
    <property type="protein sequence ID" value="MBO8484041.1"/>
    <property type="molecule type" value="Genomic_DNA"/>
</dbReference>
<comment type="caution">
    <text evidence="2">The sequence shown here is derived from an EMBL/GenBank/DDBJ whole genome shotgun (WGS) entry which is preliminary data.</text>
</comment>
<dbReference type="Proteomes" id="UP000725002">
    <property type="component" value="Unassembled WGS sequence"/>
</dbReference>